<feature type="repeat" description="WD" evidence="2">
    <location>
        <begin position="316"/>
        <end position="347"/>
    </location>
</feature>
<dbReference type="Pfam" id="PF25171">
    <property type="entry name" value="Beta-prop_WDR36-Utp21_1st"/>
    <property type="match status" value="1"/>
</dbReference>
<accession>A0A9P7FUA0</accession>
<evidence type="ECO:0000313" key="6">
    <source>
        <dbReference type="EMBL" id="KAG5635440.1"/>
    </source>
</evidence>
<dbReference type="SUPFAM" id="SSF50998">
    <property type="entry name" value="Quinoprotein alcohol dehydrogenase-like"/>
    <property type="match status" value="1"/>
</dbReference>
<dbReference type="Pfam" id="PF04192">
    <property type="entry name" value="Utp21"/>
    <property type="match status" value="1"/>
</dbReference>
<feature type="compositionally biased region" description="Basic residues" evidence="3">
    <location>
        <begin position="1515"/>
        <end position="1525"/>
    </location>
</feature>
<dbReference type="Pfam" id="PF04499">
    <property type="entry name" value="SAPS"/>
    <property type="match status" value="1"/>
</dbReference>
<dbReference type="PROSITE" id="PS50294">
    <property type="entry name" value="WD_REPEATS_REGION"/>
    <property type="match status" value="1"/>
</dbReference>
<dbReference type="GO" id="GO:0019903">
    <property type="term" value="F:protein phosphatase binding"/>
    <property type="evidence" value="ECO:0007669"/>
    <property type="project" value="InterPro"/>
</dbReference>
<dbReference type="EMBL" id="JABCKI010006091">
    <property type="protein sequence ID" value="KAG5635440.1"/>
    <property type="molecule type" value="Genomic_DNA"/>
</dbReference>
<dbReference type="PANTHER" id="PTHR22840">
    <property type="entry name" value="WD REPEAT-CONTAINING PROTEIN 36"/>
    <property type="match status" value="1"/>
</dbReference>
<dbReference type="SMART" id="SM00320">
    <property type="entry name" value="WD40"/>
    <property type="match status" value="6"/>
</dbReference>
<feature type="compositionally biased region" description="Basic and acidic residues" evidence="3">
    <location>
        <begin position="1729"/>
        <end position="1746"/>
    </location>
</feature>
<organism evidence="6 7">
    <name type="scientific">Sphagnurus paluster</name>
    <dbReference type="NCBI Taxonomy" id="117069"/>
    <lineage>
        <taxon>Eukaryota</taxon>
        <taxon>Fungi</taxon>
        <taxon>Dikarya</taxon>
        <taxon>Basidiomycota</taxon>
        <taxon>Agaricomycotina</taxon>
        <taxon>Agaricomycetes</taxon>
        <taxon>Agaricomycetidae</taxon>
        <taxon>Agaricales</taxon>
        <taxon>Tricholomatineae</taxon>
        <taxon>Lyophyllaceae</taxon>
        <taxon>Sphagnurus</taxon>
    </lineage>
</organism>
<dbReference type="Gene3D" id="2.130.10.10">
    <property type="entry name" value="YVTN repeat-like/Quinoprotein amine dehydrogenase"/>
    <property type="match status" value="2"/>
</dbReference>
<evidence type="ECO:0000259" key="4">
    <source>
        <dbReference type="Pfam" id="PF04192"/>
    </source>
</evidence>
<dbReference type="Pfam" id="PF25168">
    <property type="entry name" value="Beta-prop_WDR36-Utp21_2nd"/>
    <property type="match status" value="2"/>
</dbReference>
<comment type="similarity">
    <text evidence="1">Belongs to the SAPS family.</text>
</comment>
<feature type="compositionally biased region" description="Pro residues" evidence="3">
    <location>
        <begin position="1458"/>
        <end position="1472"/>
    </location>
</feature>
<comment type="caution">
    <text evidence="6">The sequence shown here is derived from an EMBL/GenBank/DDBJ whole genome shotgun (WGS) entry which is preliminary data.</text>
</comment>
<dbReference type="Proteomes" id="UP000717328">
    <property type="component" value="Unassembled WGS sequence"/>
</dbReference>
<evidence type="ECO:0000256" key="3">
    <source>
        <dbReference type="SAM" id="MobiDB-lite"/>
    </source>
</evidence>
<dbReference type="InterPro" id="IPR007587">
    <property type="entry name" value="SAPS"/>
</dbReference>
<feature type="compositionally biased region" description="Low complexity" evidence="3">
    <location>
        <begin position="1866"/>
        <end position="1893"/>
    </location>
</feature>
<feature type="compositionally biased region" description="Polar residues" evidence="3">
    <location>
        <begin position="1714"/>
        <end position="1726"/>
    </location>
</feature>
<dbReference type="PROSITE" id="PS50082">
    <property type="entry name" value="WD_REPEATS_2"/>
    <property type="match status" value="2"/>
</dbReference>
<name>A0A9P7FUA0_9AGAR</name>
<dbReference type="OrthoDB" id="10250769at2759"/>
<feature type="compositionally biased region" description="Polar residues" evidence="3">
    <location>
        <begin position="1473"/>
        <end position="1489"/>
    </location>
</feature>
<dbReference type="InterPro" id="IPR007319">
    <property type="entry name" value="WDR36/Utp21_C"/>
</dbReference>
<feature type="region of interest" description="Disordered" evidence="3">
    <location>
        <begin position="1415"/>
        <end position="1534"/>
    </location>
</feature>
<evidence type="ECO:0000313" key="7">
    <source>
        <dbReference type="Proteomes" id="UP000717328"/>
    </source>
</evidence>
<feature type="region of interest" description="Disordered" evidence="3">
    <location>
        <begin position="1208"/>
        <end position="1227"/>
    </location>
</feature>
<reference evidence="6" key="2">
    <citation type="submission" date="2021-10" db="EMBL/GenBank/DDBJ databases">
        <title>Phylogenomics reveals ancestral predisposition of the termite-cultivated fungus Termitomyces towards a domesticated lifestyle.</title>
        <authorList>
            <person name="Auxier B."/>
            <person name="Grum-Grzhimaylo A."/>
            <person name="Cardenas M.E."/>
            <person name="Lodge J.D."/>
            <person name="Laessoe T."/>
            <person name="Pedersen O."/>
            <person name="Smith M.E."/>
            <person name="Kuyper T.W."/>
            <person name="Franco-Molano E.A."/>
            <person name="Baroni T.J."/>
            <person name="Aanen D.K."/>
        </authorList>
    </citation>
    <scope>NUCLEOTIDE SEQUENCE</scope>
    <source>
        <strain evidence="6">D49</strain>
    </source>
</reference>
<feature type="region of interest" description="Disordered" evidence="3">
    <location>
        <begin position="1695"/>
        <end position="1765"/>
    </location>
</feature>
<dbReference type="GO" id="GO:0006364">
    <property type="term" value="P:rRNA processing"/>
    <property type="evidence" value="ECO:0007669"/>
    <property type="project" value="InterPro"/>
</dbReference>
<feature type="region of interest" description="Disordered" evidence="3">
    <location>
        <begin position="1777"/>
        <end position="1944"/>
    </location>
</feature>
<feature type="domain" description="WDR36/Utp21 N-terminal" evidence="5">
    <location>
        <begin position="76"/>
        <end position="350"/>
    </location>
</feature>
<evidence type="ECO:0000256" key="2">
    <source>
        <dbReference type="PROSITE-ProRule" id="PRU00221"/>
    </source>
</evidence>
<feature type="region of interest" description="Disordered" evidence="3">
    <location>
        <begin position="1"/>
        <end position="38"/>
    </location>
</feature>
<feature type="compositionally biased region" description="Acidic residues" evidence="3">
    <location>
        <begin position="1215"/>
        <end position="1226"/>
    </location>
</feature>
<dbReference type="InterPro" id="IPR011047">
    <property type="entry name" value="Quinoprotein_ADH-like_sf"/>
</dbReference>
<feature type="repeat" description="WD" evidence="2">
    <location>
        <begin position="625"/>
        <end position="666"/>
    </location>
</feature>
<dbReference type="InterPro" id="IPR059157">
    <property type="entry name" value="WDR36-Utp21_N"/>
</dbReference>
<feature type="compositionally biased region" description="Acidic residues" evidence="3">
    <location>
        <begin position="1782"/>
        <end position="1792"/>
    </location>
</feature>
<reference evidence="6" key="1">
    <citation type="submission" date="2021-02" db="EMBL/GenBank/DDBJ databases">
        <authorList>
            <person name="Nieuwenhuis M."/>
            <person name="Van De Peppel L.J.J."/>
        </authorList>
    </citation>
    <scope>NUCLEOTIDE SEQUENCE</scope>
    <source>
        <strain evidence="6">D49</strain>
    </source>
</reference>
<dbReference type="GO" id="GO:0032040">
    <property type="term" value="C:small-subunit processome"/>
    <property type="evidence" value="ECO:0007669"/>
    <property type="project" value="InterPro"/>
</dbReference>
<protein>
    <submittedName>
        <fullName evidence="6">Uncharacterized protein</fullName>
    </submittedName>
</protein>
<dbReference type="InterPro" id="IPR015943">
    <property type="entry name" value="WD40/YVTN_repeat-like_dom_sf"/>
</dbReference>
<feature type="compositionally biased region" description="Polar residues" evidence="3">
    <location>
        <begin position="1"/>
        <end position="18"/>
    </location>
</feature>
<proteinExistence type="inferred from homology"/>
<sequence>MVASISSMEVDDISSNQPPRKRLRQDQQSVAPKTSKEPPRLFAPFRALGLITNYVPFVLQTRTHKGATEGPRIHLLTCLGCAWALWEGGKMGLLFVGPDAPEQISSLAMDGDAVWAAAGPHAIKYIRGKEVLRATNPLGTTLSFITIFGSQLLALTEDGSRMLLWNNKEGVLNSTIEFEVGFTAISILHPATYLNKVLVSSSQGVLQLWNIQSQICIHKFPAQRLQSDGSESSSGITSLVQSPAVDVVGIGFTSGEISVYDVRADERLMRMFMEGGGIRALGFRSDGHPILASASSAGHIALWDLNSGGRLLHMIRGAHDGAISAVEWVPGQPILVTSGDDNSVKQWLFDSPTAAPRLLKFRSGHHAPPHLIRYYGTDGKQLLTASRDRSLRCTSVVRDSRSFELSQGSITKKATSLSIPLASLKFPPVTAISYSAARMKDWDDILTAHSEETFARSWTMLNKKLGKYSFGFSDAAKGKAKESAPLGSVKVKISQCILNQAMANWNLLGGVCHRMRKLWPRKLVDGCNPHVEYAVRNSAEVVQCGTLSTRGNAAPVFCVQKEGEMYNRACDGRLKSDGNRQHSRWNHKRKSTIGYQEFLAELAVVCDDMVVRIIDIETQRIVRELGGFRGRILDITFSPDSRWLVATSLDSIIRTFDIPTGRLIDAFRTPSVATSISFSPTNDFLATAHVDSVGVFLWANRAQYTEVSFQSVTDDDLSEIHLPSMQGVAEDEALEALSALTVHESPPDVFSTPPQLDGELITLTLLPRARWQTLLNLEVIHQRNKPKEPPKAPEKAPFFLPTLTGVETRFATAEPKPTQAKQATRRMEKVAGTLESIFYQKLMAAPRDGDYEDFFVFAKSLSPPALDLEIRSLVTLESLGVFANALTRRLLTRRDFEAVQAMQNVFLNIHGDVLIENEELQAILEGLLAVQKKESQRVLDLIASSLGTLGFVRDIIFGFHNASAIDSLLDKEDVSLEAILDEDDLLQECKAQNTRLINYFQRVDVLQRLLGYVTGQIEVDNEKGRLNEIWSIVETCINEQAQLLIPFWETVLDRPPQEMKTQVLMASHFSKISAVFLNKKPVEMFAFIRSQPSIVERLLVHIETPPFVDLISRLIQLDEQPSVPGVLEWLSSEDLMGRLIALLAPTHTSDIHAVVADLIKSIISMATPSPGAGLTEGLQNGPASNRFARELARRENIEKLTSYMLIDFEPPPLNEDGDDSEEEDDPTLQQFPNFHLNTSSVVHSVSMVVELIRKNNSDFFEPYLFHTLRNRLIQVQQQQMQADGRDALERAMKEMVDRMGVVHLGPVLEVMMPKLEALRNYLIHPRSLSGPVDTTVGAILPLTFERYRISELFAELLHCSNMSLLNRAPEANRMYDSEGRLQGGLSALEELAQVITLNSSDSHDTMDEDQDEIAPALELPVSIPHDTISIDSDDDMSDDPGSSDDDAMEEIVMYDEPSPVPTETPLPQPPITVPSSPNTASMPSPSEIATQGAALGRTQNSEPDLMAENSPRSRGPSRKNSRRANTRNSSRVSEKVLPVGERLKQQFLQVGILSTLLDLFFEFPWNNFLHSAVYDVVHQILTGPVEIGSNRELAISLFRDAQLMQRIVDGQKRNDNETAKPKGVRLGYMGHLTLMSEDVIMALERFPPDLRLILIEFAPTPGWDDYVMGRYIETKRKDTRVLGGGKPAVASAATRNATRWKVDEDDSPVVATSAAGTNGTVDTPITSEPRGEFRRAGSMRPVRESSADFGPAAMQDDPEEESSSAPHFARYLAQEMHTSDNTSDDEDEDEEGGWLSQSTFSLAPPPVSARHASSERRPLPLSTPGFDDTFSPSNVAAHAMSEDPFNPNMDDGFGPFSDSTPAPITNGGDLFNFSSSFSDESFDSESFGDFGDFQSASTEGDGELTPTTGSWTFASDSSTDEEMSLEDRSLSLSPAAHEKSGKAP</sequence>
<gene>
    <name evidence="6" type="ORF">H0H81_011247</name>
</gene>
<evidence type="ECO:0000256" key="1">
    <source>
        <dbReference type="ARBA" id="ARBA00006180"/>
    </source>
</evidence>
<feature type="domain" description="WDR36/Utp21 C-terminal" evidence="4">
    <location>
        <begin position="755"/>
        <end position="953"/>
    </location>
</feature>
<dbReference type="InterPro" id="IPR001680">
    <property type="entry name" value="WD40_rpt"/>
</dbReference>
<feature type="compositionally biased region" description="Polar residues" evidence="3">
    <location>
        <begin position="1905"/>
        <end position="1917"/>
    </location>
</feature>
<dbReference type="PANTHER" id="PTHR22840:SF12">
    <property type="entry name" value="WD REPEAT-CONTAINING PROTEIN 36"/>
    <property type="match status" value="1"/>
</dbReference>
<feature type="compositionally biased region" description="Acidic residues" evidence="3">
    <location>
        <begin position="1431"/>
        <end position="1453"/>
    </location>
</feature>
<evidence type="ECO:0000259" key="5">
    <source>
        <dbReference type="Pfam" id="PF25171"/>
    </source>
</evidence>
<keyword evidence="2" id="KW-0853">WD repeat</keyword>
<dbReference type="GO" id="GO:0034388">
    <property type="term" value="C:Pwp2p-containing subcomplex of 90S preribosome"/>
    <property type="evidence" value="ECO:0007669"/>
    <property type="project" value="TreeGrafter"/>
</dbReference>
<keyword evidence="7" id="KW-1185">Reference proteome</keyword>